<dbReference type="Pfam" id="PF09594">
    <property type="entry name" value="GT87"/>
    <property type="match status" value="1"/>
</dbReference>
<dbReference type="GO" id="GO:0016758">
    <property type="term" value="F:hexosyltransferase activity"/>
    <property type="evidence" value="ECO:0007669"/>
    <property type="project" value="InterPro"/>
</dbReference>
<keyword evidence="13" id="KW-1185">Reference proteome</keyword>
<sequence length="479" mass="50600">MSLRLGPWVLAGLALTTALAAYVVRLPCRLVSWAEPENFRRLCYSDLPTLYASRGMSEGRFPYLDPTALLEYPVLQTVVASATGVLAHGLAGGAPLHVAQGIYFDLNAVLLAAVWVGVVLTTARLAARPAPAVLLALAPAVAVTAFINWDLWPVLCTLLALLAFRRARWVLGGVALGIGAAFKLFPFFVLGAVVVLALRRREAGPALRTAAGTVGAWAAVNLPAALADPQQWSWFWRFSGDRGAGFSSVWHWFNEVAAPRLGVSLLSAEDITVLALGGFAAGCALVLVLGLRARTEPSLEQLAFLVLAAFVLTNKVYSPQFLLWLVPLLVLARPRVGEFVVWQLVEVFHWAAVFTWLGHLVVAAEGLGTAADVYFTAVVLHTLVLGWLVLQVARDVLHGRRPGAAPTAAAEEPDARGQRAVPAQPAGQDGPAAHDGPVAHEAPAGRAAAGRAGDPAGRAGDPAGHDERPAPWTPGGSRP</sequence>
<dbReference type="STRING" id="446860.AS188_02935"/>
<dbReference type="EMBL" id="BJZR01000006">
    <property type="protein sequence ID" value="GEO91092.1"/>
    <property type="molecule type" value="Genomic_DNA"/>
</dbReference>
<protein>
    <submittedName>
        <fullName evidence="11">Membrane protein</fullName>
    </submittedName>
</protein>
<feature type="transmembrane region" description="Helical" evidence="9">
    <location>
        <begin position="303"/>
        <end position="332"/>
    </location>
</feature>
<keyword evidence="3" id="KW-0808">Transferase</keyword>
<comment type="subcellular location">
    <subcellularLocation>
        <location evidence="1">Cell membrane</location>
        <topology evidence="1">Multi-pass membrane protein</topology>
    </subcellularLocation>
</comment>
<evidence type="ECO:0000313" key="12">
    <source>
        <dbReference type="Proteomes" id="UP000057181"/>
    </source>
</evidence>
<keyword evidence="4 9" id="KW-0812">Transmembrane</keyword>
<dbReference type="Proteomes" id="UP000321155">
    <property type="component" value="Unassembled WGS sequence"/>
</dbReference>
<evidence type="ECO:0000313" key="10">
    <source>
        <dbReference type="EMBL" id="ALU38870.1"/>
    </source>
</evidence>
<comment type="similarity">
    <text evidence="7">Belongs to the glycosyltransferase 87 family.</text>
</comment>
<accession>A0A0U3HMQ9</accession>
<feature type="transmembrane region" description="Helical" evidence="9">
    <location>
        <begin position="373"/>
        <end position="393"/>
    </location>
</feature>
<feature type="compositionally biased region" description="Low complexity" evidence="8">
    <location>
        <begin position="420"/>
        <end position="433"/>
    </location>
</feature>
<dbReference type="Proteomes" id="UP000057181">
    <property type="component" value="Chromosome"/>
</dbReference>
<evidence type="ECO:0000256" key="2">
    <source>
        <dbReference type="ARBA" id="ARBA00022475"/>
    </source>
</evidence>
<evidence type="ECO:0000256" key="5">
    <source>
        <dbReference type="ARBA" id="ARBA00022989"/>
    </source>
</evidence>
<dbReference type="RefSeq" id="WP_058857582.1">
    <property type="nucleotide sequence ID" value="NZ_BJZR01000006.1"/>
</dbReference>
<feature type="compositionally biased region" description="Low complexity" evidence="8">
    <location>
        <begin position="442"/>
        <end position="462"/>
    </location>
</feature>
<evidence type="ECO:0000256" key="4">
    <source>
        <dbReference type="ARBA" id="ARBA00022692"/>
    </source>
</evidence>
<dbReference type="InterPro" id="IPR018584">
    <property type="entry name" value="GT87"/>
</dbReference>
<keyword evidence="5 9" id="KW-1133">Transmembrane helix</keyword>
<keyword evidence="2" id="KW-1003">Cell membrane</keyword>
<evidence type="ECO:0000256" key="9">
    <source>
        <dbReference type="SAM" id="Phobius"/>
    </source>
</evidence>
<feature type="transmembrane region" description="Helical" evidence="9">
    <location>
        <begin position="339"/>
        <end position="361"/>
    </location>
</feature>
<proteinExistence type="inferred from homology"/>
<keyword evidence="6 9" id="KW-0472">Membrane</keyword>
<dbReference type="PIRSF" id="PIRSF010361">
    <property type="entry name" value="UCP010361"/>
    <property type="match status" value="1"/>
</dbReference>
<evidence type="ECO:0000256" key="6">
    <source>
        <dbReference type="ARBA" id="ARBA00023136"/>
    </source>
</evidence>
<dbReference type="KEGG" id="kfv:AS188_02935"/>
<dbReference type="AlphaFoldDB" id="A0A0U3HMQ9"/>
<organism evidence="10 12">
    <name type="scientific">Kocuria flava</name>
    <dbReference type="NCBI Taxonomy" id="446860"/>
    <lineage>
        <taxon>Bacteria</taxon>
        <taxon>Bacillati</taxon>
        <taxon>Actinomycetota</taxon>
        <taxon>Actinomycetes</taxon>
        <taxon>Micrococcales</taxon>
        <taxon>Micrococcaceae</taxon>
        <taxon>Kocuria</taxon>
    </lineage>
</organism>
<dbReference type="GO" id="GO:0005886">
    <property type="term" value="C:plasma membrane"/>
    <property type="evidence" value="ECO:0007669"/>
    <property type="project" value="UniProtKB-SubCell"/>
</dbReference>
<reference evidence="11 13" key="2">
    <citation type="submission" date="2019-07" db="EMBL/GenBank/DDBJ databases">
        <title>Whole genome shotgun sequence of Kocuria flava NBRC 107626.</title>
        <authorList>
            <person name="Hosoyama A."/>
            <person name="Uohara A."/>
            <person name="Ohji S."/>
            <person name="Ichikawa N."/>
        </authorList>
    </citation>
    <scope>NUCLEOTIDE SEQUENCE [LARGE SCALE GENOMIC DNA]</scope>
    <source>
        <strain evidence="11 13">NBRC 107626</strain>
    </source>
</reference>
<dbReference type="InterPro" id="IPR016570">
    <property type="entry name" value="UCP010361"/>
</dbReference>
<evidence type="ECO:0000256" key="1">
    <source>
        <dbReference type="ARBA" id="ARBA00004651"/>
    </source>
</evidence>
<evidence type="ECO:0000256" key="7">
    <source>
        <dbReference type="ARBA" id="ARBA00024033"/>
    </source>
</evidence>
<feature type="transmembrane region" description="Helical" evidence="9">
    <location>
        <begin position="102"/>
        <end position="120"/>
    </location>
</feature>
<evidence type="ECO:0000313" key="11">
    <source>
        <dbReference type="EMBL" id="GEO91092.1"/>
    </source>
</evidence>
<dbReference type="OrthoDB" id="581198at2"/>
<dbReference type="EMBL" id="CP013254">
    <property type="protein sequence ID" value="ALU38870.1"/>
    <property type="molecule type" value="Genomic_DNA"/>
</dbReference>
<feature type="region of interest" description="Disordered" evidence="8">
    <location>
        <begin position="403"/>
        <end position="479"/>
    </location>
</feature>
<gene>
    <name evidence="10" type="ORF">AS188_02935</name>
    <name evidence="11" type="ORF">KFL01_03980</name>
</gene>
<feature type="transmembrane region" description="Helical" evidence="9">
    <location>
        <begin position="132"/>
        <end position="149"/>
    </location>
</feature>
<evidence type="ECO:0000313" key="13">
    <source>
        <dbReference type="Proteomes" id="UP000321155"/>
    </source>
</evidence>
<feature type="transmembrane region" description="Helical" evidence="9">
    <location>
        <begin position="271"/>
        <end position="291"/>
    </location>
</feature>
<name>A0A0U3HMQ9_9MICC</name>
<reference evidence="10 12" key="1">
    <citation type="submission" date="2015-11" db="EMBL/GenBank/DDBJ databases">
        <title>Complete Genome Sequence of Kocuria flava strain HO-9041.</title>
        <authorList>
            <person name="Zhou M."/>
            <person name="Dai J."/>
        </authorList>
    </citation>
    <scope>NUCLEOTIDE SEQUENCE [LARGE SCALE GENOMIC DNA]</scope>
    <source>
        <strain evidence="10 12">HO-9041</strain>
    </source>
</reference>
<evidence type="ECO:0000256" key="8">
    <source>
        <dbReference type="SAM" id="MobiDB-lite"/>
    </source>
</evidence>
<feature type="transmembrane region" description="Helical" evidence="9">
    <location>
        <begin position="169"/>
        <end position="198"/>
    </location>
</feature>
<evidence type="ECO:0000256" key="3">
    <source>
        <dbReference type="ARBA" id="ARBA00022679"/>
    </source>
</evidence>